<dbReference type="GO" id="GO:0006589">
    <property type="term" value="P:octopamine biosynthetic process"/>
    <property type="evidence" value="ECO:0007669"/>
    <property type="project" value="TreeGrafter"/>
</dbReference>
<organism evidence="4">
    <name type="scientific">Haemonchus placei</name>
    <name type="common">Barber's pole worm</name>
    <dbReference type="NCBI Taxonomy" id="6290"/>
    <lineage>
        <taxon>Eukaryota</taxon>
        <taxon>Metazoa</taxon>
        <taxon>Ecdysozoa</taxon>
        <taxon>Nematoda</taxon>
        <taxon>Chromadorea</taxon>
        <taxon>Rhabditida</taxon>
        <taxon>Rhabditina</taxon>
        <taxon>Rhabditomorpha</taxon>
        <taxon>Strongyloidea</taxon>
        <taxon>Trichostrongylidae</taxon>
        <taxon>Haemonchus</taxon>
    </lineage>
</organism>
<gene>
    <name evidence="2" type="ORF">HPLM_LOCUS243</name>
</gene>
<dbReference type="Pfam" id="PF01082">
    <property type="entry name" value="Cu2_monooxygen"/>
    <property type="match status" value="1"/>
</dbReference>
<dbReference type="Gene3D" id="2.60.120.310">
    <property type="entry name" value="Copper type II, ascorbate-dependent monooxygenase, N-terminal domain"/>
    <property type="match status" value="1"/>
</dbReference>
<evidence type="ECO:0000313" key="2">
    <source>
        <dbReference type="EMBL" id="VDO04857.1"/>
    </source>
</evidence>
<feature type="domain" description="Copper type II ascorbate-dependent monooxygenase N-terminal" evidence="1">
    <location>
        <begin position="67"/>
        <end position="140"/>
    </location>
</feature>
<dbReference type="EMBL" id="UZAF01000142">
    <property type="protein sequence ID" value="VDO04857.1"/>
    <property type="molecule type" value="Genomic_DNA"/>
</dbReference>
<name>A0A0N4VSH5_HAEPC</name>
<dbReference type="InterPro" id="IPR036939">
    <property type="entry name" value="Cu2_ascorb_mOase_N_sf"/>
</dbReference>
<dbReference type="PANTHER" id="PTHR10157">
    <property type="entry name" value="DOPAMINE BETA HYDROXYLASE RELATED"/>
    <property type="match status" value="1"/>
</dbReference>
<dbReference type="Proteomes" id="UP000268014">
    <property type="component" value="Unassembled WGS sequence"/>
</dbReference>
<dbReference type="GO" id="GO:0042421">
    <property type="term" value="P:norepinephrine biosynthetic process"/>
    <property type="evidence" value="ECO:0007669"/>
    <property type="project" value="TreeGrafter"/>
</dbReference>
<dbReference type="PANTHER" id="PTHR10157:SF23">
    <property type="entry name" value="MOXD1 HOMOLOG 1"/>
    <property type="match status" value="1"/>
</dbReference>
<accession>A0A0N4VSH5</accession>
<dbReference type="GO" id="GO:0030667">
    <property type="term" value="C:secretory granule membrane"/>
    <property type="evidence" value="ECO:0007669"/>
    <property type="project" value="TreeGrafter"/>
</dbReference>
<dbReference type="GO" id="GO:0005507">
    <property type="term" value="F:copper ion binding"/>
    <property type="evidence" value="ECO:0007669"/>
    <property type="project" value="InterPro"/>
</dbReference>
<dbReference type="SUPFAM" id="SSF49742">
    <property type="entry name" value="PHM/PNGase F"/>
    <property type="match status" value="1"/>
</dbReference>
<reference evidence="4" key="1">
    <citation type="submission" date="2017-02" db="UniProtKB">
        <authorList>
            <consortium name="WormBaseParasite"/>
        </authorList>
    </citation>
    <scope>IDENTIFICATION</scope>
</reference>
<dbReference type="GO" id="GO:0005615">
    <property type="term" value="C:extracellular space"/>
    <property type="evidence" value="ECO:0007669"/>
    <property type="project" value="TreeGrafter"/>
</dbReference>
<dbReference type="GO" id="GO:0042420">
    <property type="term" value="P:dopamine catabolic process"/>
    <property type="evidence" value="ECO:0007669"/>
    <property type="project" value="TreeGrafter"/>
</dbReference>
<dbReference type="AlphaFoldDB" id="A0A0N4VSH5"/>
<sequence>MNLFFFCSTVCFTKKLYQKALISEVCSVMTVCPRVGVSPGFTIMAIMIKFTWFEFQTSLFFTLFKLVQIFLCESDNQIERSEDCNDMMMDEEARSCSHVLAAWATGEGPINYPSEAGLPLGGQTGKKYLKVEIHYNNLRLQTGIFDESGFVFFVTPKLSIHSWSLKRGCDVTINSNLFLRIHLCKYDIKSINYLWQIFALPYMTCAKVFQSS</sequence>
<evidence type="ECO:0000259" key="1">
    <source>
        <dbReference type="Pfam" id="PF01082"/>
    </source>
</evidence>
<evidence type="ECO:0000313" key="4">
    <source>
        <dbReference type="WBParaSite" id="HPLM_0000024201-mRNA-1"/>
    </source>
</evidence>
<dbReference type="STRING" id="6290.A0A0N4VSH5"/>
<dbReference type="InterPro" id="IPR000945">
    <property type="entry name" value="DBH-like"/>
</dbReference>
<dbReference type="InterPro" id="IPR008977">
    <property type="entry name" value="PHM/PNGase_F_dom_sf"/>
</dbReference>
<protein>
    <submittedName>
        <fullName evidence="4">Cu2_monooxygen domain-containing protein</fullName>
    </submittedName>
</protein>
<dbReference type="GO" id="GO:0004500">
    <property type="term" value="F:dopamine beta-monooxygenase activity"/>
    <property type="evidence" value="ECO:0007669"/>
    <property type="project" value="InterPro"/>
</dbReference>
<proteinExistence type="predicted"/>
<reference evidence="2 3" key="2">
    <citation type="submission" date="2018-11" db="EMBL/GenBank/DDBJ databases">
        <authorList>
            <consortium name="Pathogen Informatics"/>
        </authorList>
    </citation>
    <scope>NUCLEOTIDE SEQUENCE [LARGE SCALE GENOMIC DNA]</scope>
    <source>
        <strain evidence="2 3">MHpl1</strain>
    </source>
</reference>
<dbReference type="OrthoDB" id="129121at2759"/>
<dbReference type="WBParaSite" id="HPLM_0000024201-mRNA-1">
    <property type="protein sequence ID" value="HPLM_0000024201-mRNA-1"/>
    <property type="gene ID" value="HPLM_0000024201"/>
</dbReference>
<dbReference type="InterPro" id="IPR000323">
    <property type="entry name" value="Cu2_ascorb_mOase_N"/>
</dbReference>
<keyword evidence="3" id="KW-1185">Reference proteome</keyword>
<evidence type="ECO:0000313" key="3">
    <source>
        <dbReference type="Proteomes" id="UP000268014"/>
    </source>
</evidence>